<protein>
    <submittedName>
        <fullName evidence="2">GNAT family N-acetyltransferase</fullName>
    </submittedName>
</protein>
<feature type="domain" description="N-acetyltransferase" evidence="1">
    <location>
        <begin position="3"/>
        <end position="166"/>
    </location>
</feature>
<reference evidence="2" key="1">
    <citation type="journal article" date="2023" name="PeerJ">
        <title>Selection and evaluation of lactic acid bacteria from chicken feces in Thailand as potential probiotics.</title>
        <authorList>
            <person name="Khurajog B."/>
            <person name="Disastra Y."/>
            <person name="Lawwyne L.D."/>
            <person name="Sirichokchatchawan W."/>
            <person name="Niyomtham W."/>
            <person name="Yindee J."/>
            <person name="Hampson D.J."/>
            <person name="Prapasarakul N."/>
        </authorList>
    </citation>
    <scope>NUCLEOTIDE SEQUENCE</scope>
    <source>
        <strain evidence="2">BF9</strain>
    </source>
</reference>
<dbReference type="EMBL" id="JAWJAV010000004">
    <property type="protein sequence ID" value="MDV2621645.1"/>
    <property type="molecule type" value="Genomic_DNA"/>
</dbReference>
<dbReference type="GeneID" id="57366447"/>
<dbReference type="InterPro" id="IPR016181">
    <property type="entry name" value="Acyl_CoA_acyltransferase"/>
</dbReference>
<dbReference type="PANTHER" id="PTHR43792">
    <property type="entry name" value="GNAT FAMILY, PUTATIVE (AFU_ORTHOLOGUE AFUA_3G00765)-RELATED-RELATED"/>
    <property type="match status" value="1"/>
</dbReference>
<dbReference type="InterPro" id="IPR000182">
    <property type="entry name" value="GNAT_dom"/>
</dbReference>
<evidence type="ECO:0000313" key="2">
    <source>
        <dbReference type="EMBL" id="MDV2621645.1"/>
    </source>
</evidence>
<dbReference type="AlphaFoldDB" id="A0AAN5Y890"/>
<dbReference type="InterPro" id="IPR051531">
    <property type="entry name" value="N-acetyltransferase"/>
</dbReference>
<organism evidence="2 3">
    <name type="scientific">Pediococcus acidilactici</name>
    <dbReference type="NCBI Taxonomy" id="1254"/>
    <lineage>
        <taxon>Bacteria</taxon>
        <taxon>Bacillati</taxon>
        <taxon>Bacillota</taxon>
        <taxon>Bacilli</taxon>
        <taxon>Lactobacillales</taxon>
        <taxon>Lactobacillaceae</taxon>
        <taxon>Pediococcus</taxon>
        <taxon>Pediococcus acidilactici group</taxon>
    </lineage>
</organism>
<accession>A0AAN5Y890</accession>
<dbReference type="Pfam" id="PF13302">
    <property type="entry name" value="Acetyltransf_3"/>
    <property type="match status" value="1"/>
</dbReference>
<dbReference type="PROSITE" id="PS51186">
    <property type="entry name" value="GNAT"/>
    <property type="match status" value="1"/>
</dbReference>
<reference evidence="2" key="2">
    <citation type="submission" date="2023-10" db="EMBL/GenBank/DDBJ databases">
        <authorList>
            <person name="Khurajog B."/>
        </authorList>
    </citation>
    <scope>NUCLEOTIDE SEQUENCE</scope>
    <source>
        <strain evidence="2">BF9</strain>
    </source>
</reference>
<gene>
    <name evidence="2" type="ORF">R0G89_07865</name>
</gene>
<dbReference type="Proteomes" id="UP001280897">
    <property type="component" value="Unassembled WGS sequence"/>
</dbReference>
<name>A0AAN5Y890_PEDAC</name>
<dbReference type="SUPFAM" id="SSF55729">
    <property type="entry name" value="Acyl-CoA N-acyltransferases (Nat)"/>
    <property type="match status" value="1"/>
</dbReference>
<comment type="caution">
    <text evidence="2">The sequence shown here is derived from an EMBL/GenBank/DDBJ whole genome shotgun (WGS) entry which is preliminary data.</text>
</comment>
<sequence>MKFKLRYFATSDFADYQVLMNNEKLARLAGMQVLKTELEQWLAFKGMVGSPNFLAIVNEENRLSGGIFIFQQAEEAVFELGYLLAEEYWNQGIMSRAVHFALKSLRNRQSATGRTVKVQANVLTDNQASQRVLEKNGFIRQPGVFENVSGYDGRVRKEYLYELNLKLA</sequence>
<dbReference type="Gene3D" id="3.40.630.30">
    <property type="match status" value="1"/>
</dbReference>
<proteinExistence type="predicted"/>
<evidence type="ECO:0000259" key="1">
    <source>
        <dbReference type="PROSITE" id="PS51186"/>
    </source>
</evidence>
<dbReference type="GO" id="GO:0016747">
    <property type="term" value="F:acyltransferase activity, transferring groups other than amino-acyl groups"/>
    <property type="evidence" value="ECO:0007669"/>
    <property type="project" value="InterPro"/>
</dbReference>
<evidence type="ECO:0000313" key="3">
    <source>
        <dbReference type="Proteomes" id="UP001280897"/>
    </source>
</evidence>
<dbReference type="RefSeq" id="WP_008841847.1">
    <property type="nucleotide sequence ID" value="NZ_CP018763.1"/>
</dbReference>